<evidence type="ECO:0000313" key="2">
    <source>
        <dbReference type="EMBL" id="CCH41804.1"/>
    </source>
</evidence>
<comment type="caution">
    <text evidence="2">The sequence shown here is derived from an EMBL/GenBank/DDBJ whole genome shotgun (WGS) entry which is preliminary data.</text>
</comment>
<dbReference type="EMBL" id="CAIF01000029">
    <property type="protein sequence ID" value="CCH41804.1"/>
    <property type="molecule type" value="Genomic_DNA"/>
</dbReference>
<dbReference type="InParanoid" id="K0KK21"/>
<dbReference type="Proteomes" id="UP000009328">
    <property type="component" value="Unassembled WGS sequence"/>
</dbReference>
<protein>
    <recommendedName>
        <fullName evidence="4">Myb-like domain-containing protein</fullName>
    </recommendedName>
</protein>
<feature type="region of interest" description="Disordered" evidence="1">
    <location>
        <begin position="142"/>
        <end position="217"/>
    </location>
</feature>
<feature type="compositionally biased region" description="Low complexity" evidence="1">
    <location>
        <begin position="152"/>
        <end position="161"/>
    </location>
</feature>
<dbReference type="AlphaFoldDB" id="K0KK21"/>
<feature type="compositionally biased region" description="Polar residues" evidence="1">
    <location>
        <begin position="7"/>
        <end position="27"/>
    </location>
</feature>
<reference evidence="2 3" key="1">
    <citation type="journal article" date="2012" name="Eukaryot. Cell">
        <title>Draft genome sequence of Wickerhamomyces ciferrii NRRL Y-1031 F-60-10.</title>
        <authorList>
            <person name="Schneider J."/>
            <person name="Andrea H."/>
            <person name="Blom J."/>
            <person name="Jaenicke S."/>
            <person name="Ruckert C."/>
            <person name="Schorsch C."/>
            <person name="Szczepanowski R."/>
            <person name="Farwick M."/>
            <person name="Goesmann A."/>
            <person name="Puhler A."/>
            <person name="Schaffer S."/>
            <person name="Tauch A."/>
            <person name="Kohler T."/>
            <person name="Brinkrolf K."/>
        </authorList>
    </citation>
    <scope>NUCLEOTIDE SEQUENCE [LARGE SCALE GENOMIC DNA]</scope>
    <source>
        <strain evidence="3">ATCC 14091 / BCRC 22168 / CBS 111 / JCM 3599 / NBRC 0793 / NRRL Y-1031 F-60-10</strain>
    </source>
</reference>
<keyword evidence="3" id="KW-1185">Reference proteome</keyword>
<feature type="region of interest" description="Disordered" evidence="1">
    <location>
        <begin position="1"/>
        <end position="27"/>
    </location>
</feature>
<feature type="compositionally biased region" description="Polar residues" evidence="1">
    <location>
        <begin position="66"/>
        <end position="84"/>
    </location>
</feature>
<accession>K0KK21</accession>
<feature type="compositionally biased region" description="Low complexity" evidence="1">
    <location>
        <begin position="208"/>
        <end position="217"/>
    </location>
</feature>
<organism evidence="2 3">
    <name type="scientific">Wickerhamomyces ciferrii (strain ATCC 14091 / BCRC 22168 / CBS 111 / JCM 3599 / NBRC 0793 / NRRL Y-1031 F-60-10)</name>
    <name type="common">Yeast</name>
    <name type="synonym">Pichia ciferrii</name>
    <dbReference type="NCBI Taxonomy" id="1206466"/>
    <lineage>
        <taxon>Eukaryota</taxon>
        <taxon>Fungi</taxon>
        <taxon>Dikarya</taxon>
        <taxon>Ascomycota</taxon>
        <taxon>Saccharomycotina</taxon>
        <taxon>Saccharomycetes</taxon>
        <taxon>Phaffomycetales</taxon>
        <taxon>Wickerhamomycetaceae</taxon>
        <taxon>Wickerhamomyces</taxon>
    </lineage>
</organism>
<dbReference type="HOGENOM" id="CLU_811839_0_0_1"/>
<gene>
    <name evidence="2" type="ORF">BN7_1343</name>
</gene>
<feature type="compositionally biased region" description="Low complexity" evidence="1">
    <location>
        <begin position="100"/>
        <end position="114"/>
    </location>
</feature>
<sequence length="342" mass="39341">MEIIMPSSGSGYFNNSNHLQDSTNSEANSNYDLNNYSSFNTFSYPTSNFQSINNNSNILNNEQSSTPAHSSIDQQSRSDPSSFRSINAQNNRFIKQEADQSSNSNFTSSTQYNQPRSGPITQSQLDYASMNNFQFPSNQHLFRSEHQPPVPQQQYQPHYQQAEPLRSPLPPTQYSQITTPNNVIPQSNFNSHFQYSSNFSHHEHRPSDQSPIYSQDYQQQQNSYFPQVVSRDEQQRQVAFNDPFNSRHHQHHQHQPAIQKVETFSNDDIQILKSLLFNGEKVKWKYVASKLANVSGRRATSTACCKKTRELFRLPSERACGDLGTSLPYVVHDSWKSIEQRR</sequence>
<feature type="compositionally biased region" description="Polar residues" evidence="1">
    <location>
        <begin position="172"/>
        <end position="199"/>
    </location>
</feature>
<evidence type="ECO:0000313" key="3">
    <source>
        <dbReference type="Proteomes" id="UP000009328"/>
    </source>
</evidence>
<evidence type="ECO:0000256" key="1">
    <source>
        <dbReference type="SAM" id="MobiDB-lite"/>
    </source>
</evidence>
<name>K0KK21_WICCF</name>
<feature type="region of interest" description="Disordered" evidence="1">
    <location>
        <begin position="53"/>
        <end position="84"/>
    </location>
</feature>
<feature type="region of interest" description="Disordered" evidence="1">
    <location>
        <begin position="96"/>
        <end position="122"/>
    </location>
</feature>
<evidence type="ECO:0008006" key="4">
    <source>
        <dbReference type="Google" id="ProtNLM"/>
    </source>
</evidence>
<proteinExistence type="predicted"/>
<feature type="compositionally biased region" description="Low complexity" evidence="1">
    <location>
        <begin position="53"/>
        <end position="65"/>
    </location>
</feature>